<geneLocation type="plasmid" evidence="1 2">
    <name>p2</name>
</geneLocation>
<evidence type="ECO:0000313" key="1">
    <source>
        <dbReference type="EMBL" id="QPJ86682.1"/>
    </source>
</evidence>
<gene>
    <name evidence="1" type="ORF">HH195_11970</name>
</gene>
<sequence>MYNERIIVLKEINTIDKDGYRTNKTYEEIYKCWANINNLYGKELYSAYTVDLQNTLNCKVKYCKLLKDTFLNLSDNNRKKYKVKWNNIIYDISIVDFMSFNKKNVVFKLVNNT</sequence>
<accession>A0ACD1BHB1</accession>
<evidence type="ECO:0000313" key="2">
    <source>
        <dbReference type="Proteomes" id="UP000594603"/>
    </source>
</evidence>
<keyword evidence="2" id="KW-1185">Reference proteome</keyword>
<organism evidence="1 2">
    <name type="scientific">Candidatus Sarcina troglodytae</name>
    <dbReference type="NCBI Taxonomy" id="2726954"/>
    <lineage>
        <taxon>Bacteria</taxon>
        <taxon>Bacillati</taxon>
        <taxon>Bacillota</taxon>
        <taxon>Clostridia</taxon>
        <taxon>Eubacteriales</taxon>
        <taxon>Clostridiaceae</taxon>
        <taxon>Sarcina</taxon>
    </lineage>
</organism>
<dbReference type="EMBL" id="CP051756">
    <property type="protein sequence ID" value="QPJ86682.1"/>
    <property type="molecule type" value="Genomic_DNA"/>
</dbReference>
<name>A0ACD1BHB1_9CLOT</name>
<reference evidence="1" key="1">
    <citation type="submission" date="2020-04" db="EMBL/GenBank/DDBJ databases">
        <title>A novel bacterium ('Candidatus Sarcina troglodytae' sp. nov.) linked to a protracted, uniformly lethal epizootic among sanctuary western chimpanzees (Pan troglodytes verus) in Sierra Leone.</title>
        <authorList>
            <person name="Owens L.A."/>
            <person name="Colitti B."/>
            <person name="Hirji I."/>
            <person name="Pizaro A."/>
            <person name="Jaffe J.E."/>
            <person name="Moittie S."/>
            <person name="Bishop-Lilly K.A."/>
            <person name="Estrella L.A."/>
            <person name="Voegtly L.J."/>
            <person name="Kuhn J.H."/>
            <person name="Suen G."/>
            <person name="Deblois C.L."/>
            <person name="Dunn C."/>
            <person name="Juan-Salles C."/>
            <person name="Goldberg T.L."/>
        </authorList>
    </citation>
    <scope>NUCLEOTIDE SEQUENCE</scope>
    <source>
        <strain evidence="1">JB2</strain>
    </source>
</reference>
<proteinExistence type="predicted"/>
<keyword evidence="1" id="KW-0614">Plasmid</keyword>
<protein>
    <submittedName>
        <fullName evidence="1">Phage head closure protein</fullName>
    </submittedName>
</protein>
<dbReference type="Proteomes" id="UP000594603">
    <property type="component" value="Plasmid p2"/>
</dbReference>